<dbReference type="Proteomes" id="UP000078542">
    <property type="component" value="Unassembled WGS sequence"/>
</dbReference>
<gene>
    <name evidence="3" type="ORF">ALC62_14126</name>
</gene>
<sequence>IYEVVGGIDAPDGKYPYQVSLKDAVTGKHFCGGAIVSQKYVITAAHCLDTYDSTDILVDVGSTRLYCPVDIQRYRADKLILYPHFNKTLHMNDIGLIRLTKDIRFSETIKPIALISYDRNFTDIDFIVTGWGELWWDGPTLERLQQTMLTGFSHKKCALAHKDITDNHICTFGAWYDRQKIICHGDSGGPLTFEGALAGIVSFGILPCISGFPVVSTRVYNYREWVNEYINTSSNQQSNIILGLFTMYLSIYLFL</sequence>
<proteinExistence type="predicted"/>
<dbReference type="Pfam" id="PF00089">
    <property type="entry name" value="Trypsin"/>
    <property type="match status" value="1"/>
</dbReference>
<dbReference type="SMART" id="SM00020">
    <property type="entry name" value="Tryp_SPc"/>
    <property type="match status" value="1"/>
</dbReference>
<dbReference type="EMBL" id="KQ978317">
    <property type="protein sequence ID" value="KYM95215.1"/>
    <property type="molecule type" value="Genomic_DNA"/>
</dbReference>
<dbReference type="GO" id="GO:0004252">
    <property type="term" value="F:serine-type endopeptidase activity"/>
    <property type="evidence" value="ECO:0007669"/>
    <property type="project" value="InterPro"/>
</dbReference>
<dbReference type="InterPro" id="IPR018114">
    <property type="entry name" value="TRYPSIN_HIS"/>
</dbReference>
<dbReference type="Gene3D" id="2.40.10.10">
    <property type="entry name" value="Trypsin-like serine proteases"/>
    <property type="match status" value="2"/>
</dbReference>
<keyword evidence="4" id="KW-1185">Reference proteome</keyword>
<dbReference type="FunFam" id="2.40.10.10:FF:000068">
    <property type="entry name" value="transmembrane protease serine 2"/>
    <property type="match status" value="1"/>
</dbReference>
<dbReference type="CDD" id="cd00190">
    <property type="entry name" value="Tryp_SPc"/>
    <property type="match status" value="1"/>
</dbReference>
<dbReference type="AlphaFoldDB" id="A0A195C3N7"/>
<name>A0A195C3N7_9HYME</name>
<evidence type="ECO:0000313" key="4">
    <source>
        <dbReference type="Proteomes" id="UP000078542"/>
    </source>
</evidence>
<dbReference type="PRINTS" id="PR00722">
    <property type="entry name" value="CHYMOTRYPSIN"/>
</dbReference>
<dbReference type="InterPro" id="IPR001254">
    <property type="entry name" value="Trypsin_dom"/>
</dbReference>
<dbReference type="PROSITE" id="PS00134">
    <property type="entry name" value="TRYPSIN_HIS"/>
    <property type="match status" value="1"/>
</dbReference>
<feature type="non-terminal residue" evidence="3">
    <location>
        <position position="1"/>
    </location>
</feature>
<dbReference type="PANTHER" id="PTHR24250:SF27">
    <property type="entry name" value="ELASTASE 2 LIKE"/>
    <property type="match status" value="1"/>
</dbReference>
<dbReference type="GO" id="GO:0006508">
    <property type="term" value="P:proteolysis"/>
    <property type="evidence" value="ECO:0007669"/>
    <property type="project" value="InterPro"/>
</dbReference>
<keyword evidence="1" id="KW-1015">Disulfide bond</keyword>
<dbReference type="PANTHER" id="PTHR24250">
    <property type="entry name" value="CHYMOTRYPSIN-RELATED"/>
    <property type="match status" value="1"/>
</dbReference>
<protein>
    <submittedName>
        <fullName evidence="3">Chymotrypsin-2</fullName>
    </submittedName>
</protein>
<evidence type="ECO:0000256" key="1">
    <source>
        <dbReference type="ARBA" id="ARBA00023157"/>
    </source>
</evidence>
<feature type="domain" description="Peptidase S1" evidence="2">
    <location>
        <begin position="4"/>
        <end position="231"/>
    </location>
</feature>
<evidence type="ECO:0000313" key="3">
    <source>
        <dbReference type="EMBL" id="KYM95215.1"/>
    </source>
</evidence>
<dbReference type="InterPro" id="IPR009003">
    <property type="entry name" value="Peptidase_S1_PA"/>
</dbReference>
<dbReference type="PROSITE" id="PS50240">
    <property type="entry name" value="TRYPSIN_DOM"/>
    <property type="match status" value="1"/>
</dbReference>
<reference evidence="3 4" key="1">
    <citation type="submission" date="2016-03" db="EMBL/GenBank/DDBJ databases">
        <title>Cyphomyrmex costatus WGS genome.</title>
        <authorList>
            <person name="Nygaard S."/>
            <person name="Hu H."/>
            <person name="Boomsma J."/>
            <person name="Zhang G."/>
        </authorList>
    </citation>
    <scope>NUCLEOTIDE SEQUENCE [LARGE SCALE GENOMIC DNA]</scope>
    <source>
        <strain evidence="3">MS0001</strain>
        <tissue evidence="3">Whole body</tissue>
    </source>
</reference>
<dbReference type="InterPro" id="IPR001314">
    <property type="entry name" value="Peptidase_S1A"/>
</dbReference>
<dbReference type="SUPFAM" id="SSF50494">
    <property type="entry name" value="Trypsin-like serine proteases"/>
    <property type="match status" value="1"/>
</dbReference>
<organism evidence="3 4">
    <name type="scientific">Cyphomyrmex costatus</name>
    <dbReference type="NCBI Taxonomy" id="456900"/>
    <lineage>
        <taxon>Eukaryota</taxon>
        <taxon>Metazoa</taxon>
        <taxon>Ecdysozoa</taxon>
        <taxon>Arthropoda</taxon>
        <taxon>Hexapoda</taxon>
        <taxon>Insecta</taxon>
        <taxon>Pterygota</taxon>
        <taxon>Neoptera</taxon>
        <taxon>Endopterygota</taxon>
        <taxon>Hymenoptera</taxon>
        <taxon>Apocrita</taxon>
        <taxon>Aculeata</taxon>
        <taxon>Formicoidea</taxon>
        <taxon>Formicidae</taxon>
        <taxon>Myrmicinae</taxon>
        <taxon>Cyphomyrmex</taxon>
    </lineage>
</organism>
<evidence type="ECO:0000259" key="2">
    <source>
        <dbReference type="PROSITE" id="PS50240"/>
    </source>
</evidence>
<accession>A0A195C3N7</accession>
<dbReference type="InterPro" id="IPR043504">
    <property type="entry name" value="Peptidase_S1_PA_chymotrypsin"/>
</dbReference>
<dbReference type="STRING" id="456900.A0A195C3N7"/>